<dbReference type="Proteomes" id="UP000798662">
    <property type="component" value="Chromosome 2"/>
</dbReference>
<evidence type="ECO:0000313" key="1">
    <source>
        <dbReference type="EMBL" id="KAK1866700.1"/>
    </source>
</evidence>
<keyword evidence="2" id="KW-1185">Reference proteome</keyword>
<comment type="caution">
    <text evidence="1">The sequence shown here is derived from an EMBL/GenBank/DDBJ whole genome shotgun (WGS) entry which is preliminary data.</text>
</comment>
<organism evidence="1 2">
    <name type="scientific">Pyropia yezoensis</name>
    <name type="common">Susabi-nori</name>
    <name type="synonym">Porphyra yezoensis</name>
    <dbReference type="NCBI Taxonomy" id="2788"/>
    <lineage>
        <taxon>Eukaryota</taxon>
        <taxon>Rhodophyta</taxon>
        <taxon>Bangiophyceae</taxon>
        <taxon>Bangiales</taxon>
        <taxon>Bangiaceae</taxon>
        <taxon>Pyropia</taxon>
    </lineage>
</organism>
<reference evidence="1" key="1">
    <citation type="submission" date="2019-11" db="EMBL/GenBank/DDBJ databases">
        <title>Nori genome reveals adaptations in red seaweeds to the harsh intertidal environment.</title>
        <authorList>
            <person name="Wang D."/>
            <person name="Mao Y."/>
        </authorList>
    </citation>
    <scope>NUCLEOTIDE SEQUENCE</scope>
    <source>
        <tissue evidence="1">Gametophyte</tissue>
    </source>
</reference>
<proteinExistence type="predicted"/>
<gene>
    <name evidence="1" type="ORF">I4F81_009216</name>
</gene>
<dbReference type="EMBL" id="CM020619">
    <property type="protein sequence ID" value="KAK1866700.1"/>
    <property type="molecule type" value="Genomic_DNA"/>
</dbReference>
<sequence length="656" mass="71877">MGHDPAAMAPIRRSRCTDASPAAGRGRRAPTDVGATAVPAASILAAVALAAVVLTDAAVTAIPTAPAAAAALHHSGHSVATGRLTGSSPPPIGAGMTIRAVEAGLSAPRWRLPVDDAHVVWITFVTILPLTVVTVFDAVDRHYRRRFVVAARLLLSSVCLVTAYVMGGWFVKELLSRRERWDQVATTLVAMFVNCWFVTRNVRGWAQLLALRWLDSRVTRVLRGFFVSVPWQSHRDATPQVEQALLSYPLDSLRISMSLIDNNLTSPTPWLNPWDTTSDSCTRALWLYWWTQDTTLRARLEPPSSYNLTLCPMVYELLSELRPGLLPYAQTEGQPGTPPTSTADEGMQDIAGEVVLRRPLLDTSSLVGIETLVYEKTAHVPHQMSSLWYRTTTFYECFHSAAYVAYASDAADHVRMPLLSTWYHLAEPIRQRVSVPLNGLSGADQENYACELASTSLLLVNHSFSAKFKALVDQIYQDGLAARRTAGWSGLLSCFSCLWTRERVHIAACNGLSLLALQSASTVEAIPHCVRALLVAYVSYAVSSRAVGRRIATTRQAELFRRYQSNMSCTCRGGGLDAIRRACTTLGLPAVASYMDGLPSFAAGWCIKYLMRQQGNQPSSYGTDHEEVERRLGSSTTWRYPPESPFSYGGGQPASI</sequence>
<accession>A0ACC3C8Z2</accession>
<name>A0ACC3C8Z2_PYRYE</name>
<protein>
    <submittedName>
        <fullName evidence="1">Uncharacterized protein</fullName>
    </submittedName>
</protein>
<evidence type="ECO:0000313" key="2">
    <source>
        <dbReference type="Proteomes" id="UP000798662"/>
    </source>
</evidence>